<reference evidence="4" key="1">
    <citation type="submission" date="2016-02" db="EMBL/GenBank/DDBJ databases">
        <title>Comparative genomics of biotechnologically important yeasts.</title>
        <authorList>
            <consortium name="DOE Joint Genome Institute"/>
            <person name="Riley R."/>
            <person name="Haridas S."/>
            <person name="Wolfe K.H."/>
            <person name="Lopes M.R."/>
            <person name="Hittinger C.T."/>
            <person name="Goker M."/>
            <person name="Salamov A."/>
            <person name="Wisecaver J."/>
            <person name="Long T.M."/>
            <person name="Aerts A.L."/>
            <person name="Barry K."/>
            <person name="Choi C."/>
            <person name="Clum A."/>
            <person name="Coughlan A.Y."/>
            <person name="Deshpande S."/>
            <person name="Douglass A.P."/>
            <person name="Hanson S.J."/>
            <person name="Klenk H.-P."/>
            <person name="Labutti K."/>
            <person name="Lapidus A."/>
            <person name="Lindquist E."/>
            <person name="Lipzen A."/>
            <person name="Meier-Kolthoff J.P."/>
            <person name="Ohm R.A."/>
            <person name="Otillar R.P."/>
            <person name="Pangilinan J."/>
            <person name="Peng Y."/>
            <person name="Rokas A."/>
            <person name="Rosa C.A."/>
            <person name="Scheuner C."/>
            <person name="Sibirny A.A."/>
            <person name="Slot J.C."/>
            <person name="Stielow J.B."/>
            <person name="Sun H."/>
            <person name="Kurtzman C.P."/>
            <person name="Blackwell M."/>
            <person name="Jeffries T.W."/>
            <person name="Grigoriev I.V."/>
        </authorList>
    </citation>
    <scope>NUCLEOTIDE SEQUENCE [LARGE SCALE GENOMIC DNA]</scope>
    <source>
        <strain evidence="4">NRRL Y-17796</strain>
    </source>
</reference>
<gene>
    <name evidence="3" type="ORF">CANCADRAFT_45780</name>
</gene>
<feature type="chain" id="PRO_5009163176" description="Peptidase M20 dimerisation domain-containing protein" evidence="2">
    <location>
        <begin position="19"/>
        <end position="463"/>
    </location>
</feature>
<evidence type="ECO:0000313" key="3">
    <source>
        <dbReference type="EMBL" id="ODV89338.1"/>
    </source>
</evidence>
<dbReference type="OrthoDB" id="3064516at2759"/>
<evidence type="ECO:0008006" key="5">
    <source>
        <dbReference type="Google" id="ProtNLM"/>
    </source>
</evidence>
<dbReference type="InterPro" id="IPR050072">
    <property type="entry name" value="Peptidase_M20A"/>
</dbReference>
<dbReference type="SUPFAM" id="SSF53187">
    <property type="entry name" value="Zn-dependent exopeptidases"/>
    <property type="match status" value="1"/>
</dbReference>
<dbReference type="PANTHER" id="PTHR43808">
    <property type="entry name" value="ACETYLORNITHINE DEACETYLASE"/>
    <property type="match status" value="1"/>
</dbReference>
<feature type="signal peptide" evidence="2">
    <location>
        <begin position="1"/>
        <end position="18"/>
    </location>
</feature>
<keyword evidence="1" id="KW-0862">Zinc</keyword>
<keyword evidence="4" id="KW-1185">Reference proteome</keyword>
<dbReference type="EMBL" id="KV453843">
    <property type="protein sequence ID" value="ODV89338.1"/>
    <property type="molecule type" value="Genomic_DNA"/>
</dbReference>
<proteinExistence type="predicted"/>
<dbReference type="Proteomes" id="UP000095023">
    <property type="component" value="Unassembled WGS sequence"/>
</dbReference>
<dbReference type="AlphaFoldDB" id="A0A1E4TCH1"/>
<dbReference type="Gene3D" id="3.30.70.360">
    <property type="match status" value="1"/>
</dbReference>
<evidence type="ECO:0000256" key="2">
    <source>
        <dbReference type="SAM" id="SignalP"/>
    </source>
</evidence>
<name>A0A1E4TCH1_9ASCO</name>
<sequence length="463" mass="49997">MHLFLQPLLLLLLSPAAAQYTDQNFSIIPDYLKPYDSFLSAHSVYSVNTPRVDQLHGKTSDLLSFHQALIEIGVQERDSELSSTISLIDAYVKNLGFSTSITNVARSSHTLGVFGHEALELDPYNSTGTSNLYIRKNPDAVPKVLLVSHIGDTSARLDPYALPFSSLPGTVPYKLGVDKIYGSGSASFKSIIASQFISMSQLIESGKVSADDVAMVVLAGDGTSTIPAESFYTRHFNASLVQAVIHGEPTDNNLVSKLSGLIIGVLKSRGKCGHAALVDADFKPFSPGRTAPVSSQRSPTYKSASSTLLDALLMLSKKFSWHSEGSKIPAMNIMDLRTGATEDTVPCEANATIAIRVPKNFPAAVSTIRKIVDSIPEVSMIFRRAYPLQQLESTLKGFTKSVFSGISDSHAFHSKSSSIKRIMYGPGNPANIGKPSEHITKTSLIQAVIDYETIILDILDTEA</sequence>
<organism evidence="3 4">
    <name type="scientific">Tortispora caseinolytica NRRL Y-17796</name>
    <dbReference type="NCBI Taxonomy" id="767744"/>
    <lineage>
        <taxon>Eukaryota</taxon>
        <taxon>Fungi</taxon>
        <taxon>Dikarya</taxon>
        <taxon>Ascomycota</taxon>
        <taxon>Saccharomycotina</taxon>
        <taxon>Trigonopsidomycetes</taxon>
        <taxon>Trigonopsidales</taxon>
        <taxon>Trigonopsidaceae</taxon>
        <taxon>Tortispora</taxon>
    </lineage>
</organism>
<dbReference type="Gene3D" id="3.40.630.10">
    <property type="entry name" value="Zn peptidases"/>
    <property type="match status" value="1"/>
</dbReference>
<evidence type="ECO:0000313" key="4">
    <source>
        <dbReference type="Proteomes" id="UP000095023"/>
    </source>
</evidence>
<accession>A0A1E4TCH1</accession>
<evidence type="ECO:0000256" key="1">
    <source>
        <dbReference type="ARBA" id="ARBA00022833"/>
    </source>
</evidence>
<keyword evidence="2" id="KW-0732">Signal</keyword>
<protein>
    <recommendedName>
        <fullName evidence="5">Peptidase M20 dimerisation domain-containing protein</fullName>
    </recommendedName>
</protein>
<dbReference type="PANTHER" id="PTHR43808:SF8">
    <property type="entry name" value="PEPTIDASE M20 DIMERISATION DOMAIN-CONTAINING PROTEIN"/>
    <property type="match status" value="1"/>
</dbReference>